<dbReference type="PROSITE" id="PS00107">
    <property type="entry name" value="PROTEIN_KINASE_ATP"/>
    <property type="match status" value="1"/>
</dbReference>
<dbReference type="Pfam" id="PF00069">
    <property type="entry name" value="Pkinase"/>
    <property type="match status" value="1"/>
</dbReference>
<evidence type="ECO:0000256" key="4">
    <source>
        <dbReference type="SAM" id="MobiDB-lite"/>
    </source>
</evidence>
<dbReference type="InterPro" id="IPR008271">
    <property type="entry name" value="Ser/Thr_kinase_AS"/>
</dbReference>
<dbReference type="PANTHER" id="PTHR44329:SF289">
    <property type="entry name" value="SERINE_THREONINE-PROTEIN KINASE VIK"/>
    <property type="match status" value="1"/>
</dbReference>
<evidence type="ECO:0000313" key="8">
    <source>
        <dbReference type="Proteomes" id="UP001515480"/>
    </source>
</evidence>
<feature type="region of interest" description="Disordered" evidence="4">
    <location>
        <begin position="619"/>
        <end position="672"/>
    </location>
</feature>
<feature type="domain" description="Protein kinase" evidence="6">
    <location>
        <begin position="327"/>
        <end position="603"/>
    </location>
</feature>
<feature type="transmembrane region" description="Helical" evidence="5">
    <location>
        <begin position="142"/>
        <end position="168"/>
    </location>
</feature>
<keyword evidence="5" id="KW-1133">Transmembrane helix</keyword>
<dbReference type="AlphaFoldDB" id="A0AB34J8F5"/>
<evidence type="ECO:0000256" key="2">
    <source>
        <dbReference type="ARBA" id="ARBA00022840"/>
    </source>
</evidence>
<name>A0AB34J8F5_PRYPA</name>
<keyword evidence="8" id="KW-1185">Reference proteome</keyword>
<dbReference type="SMART" id="SM00220">
    <property type="entry name" value="S_TKc"/>
    <property type="match status" value="1"/>
</dbReference>
<dbReference type="EMBL" id="JBGBPQ010000012">
    <property type="protein sequence ID" value="KAL1514854.1"/>
    <property type="molecule type" value="Genomic_DNA"/>
</dbReference>
<feature type="transmembrane region" description="Helical" evidence="5">
    <location>
        <begin position="113"/>
        <end position="135"/>
    </location>
</feature>
<feature type="transmembrane region" description="Helical" evidence="5">
    <location>
        <begin position="251"/>
        <end position="274"/>
    </location>
</feature>
<dbReference type="InterPro" id="IPR017441">
    <property type="entry name" value="Protein_kinase_ATP_BS"/>
</dbReference>
<dbReference type="Proteomes" id="UP001515480">
    <property type="component" value="Unassembled WGS sequence"/>
</dbReference>
<sequence length="672" mass="74623">MDALCDPVEDEPSMTCLCRPVTHFDGISSEHYWLGLVQLLKAGYLYVWLRAERRREVSSSGSEGVHLLVLPVYARFLTLEAAQCVVWGVFYLWSSYYDSGDRVPHLATVVMQVARYLSSFTWAAFSEGVFFFLCFTSTGVEALYTAIQLGAVWGFAHVACCGVIWVLWAGCSAPPDQILPQLLWMCAWVPYWMRLSVMPFFYSGAAIALCSLGRRRVAWERGLLQLALFNLLMSLLFLMPKMSFGIFTSSWQISDAIAMPLAWIAYTPFLLWVLQCDSRYWTRCGFTACIMSDADAAYNSTPPHRVPMLAQADGTAPRFMILEPSVIKLGREIGDGASSVVYAATLFGEPVAVKQMEVTRLTREFAMMFLTEAECLSHCRHPNVVRFVGGCVAPPLVCLVMELCETSLHTVIHPGSVLKTEIVEFLPPDLICTVLRGIVSGMLFLHDTMGIQHGDLKPLNVLLREGEIKLCDFGSSRLLQHGHAELACTGTLPYMAPELLLPSPPSGGATSANVAGQAVDVYSFGVCLWEMCSRQFPWRKLLEQGMVHELKRRVGREGARPPTDLGSQALPRPLLVLLEACWRQNPAERPTYRQLAALDLQNLCSSPTAEQEMVELVESTRVSAEENQDGPGGARSEQRDLKHQVSVAIPLSRTSSSPTAVPRKNHPYLNSY</sequence>
<feature type="transmembrane region" description="Helical" evidence="5">
    <location>
        <begin position="222"/>
        <end position="239"/>
    </location>
</feature>
<protein>
    <recommendedName>
        <fullName evidence="6">Protein kinase domain-containing protein</fullName>
    </recommendedName>
</protein>
<gene>
    <name evidence="7" type="ORF">AB1Y20_003939</name>
</gene>
<keyword evidence="1 3" id="KW-0547">Nucleotide-binding</keyword>
<dbReference type="PROSITE" id="PS00108">
    <property type="entry name" value="PROTEIN_KINASE_ST"/>
    <property type="match status" value="1"/>
</dbReference>
<evidence type="ECO:0000259" key="6">
    <source>
        <dbReference type="PROSITE" id="PS50011"/>
    </source>
</evidence>
<feature type="transmembrane region" description="Helical" evidence="5">
    <location>
        <begin position="32"/>
        <end position="51"/>
    </location>
</feature>
<feature type="binding site" evidence="3">
    <location>
        <position position="354"/>
    </location>
    <ligand>
        <name>ATP</name>
        <dbReference type="ChEBI" id="CHEBI:30616"/>
    </ligand>
</feature>
<dbReference type="GO" id="GO:0004674">
    <property type="term" value="F:protein serine/threonine kinase activity"/>
    <property type="evidence" value="ECO:0007669"/>
    <property type="project" value="TreeGrafter"/>
</dbReference>
<organism evidence="7 8">
    <name type="scientific">Prymnesium parvum</name>
    <name type="common">Toxic golden alga</name>
    <dbReference type="NCBI Taxonomy" id="97485"/>
    <lineage>
        <taxon>Eukaryota</taxon>
        <taxon>Haptista</taxon>
        <taxon>Haptophyta</taxon>
        <taxon>Prymnesiophyceae</taxon>
        <taxon>Prymnesiales</taxon>
        <taxon>Prymnesiaceae</taxon>
        <taxon>Prymnesium</taxon>
    </lineage>
</organism>
<feature type="transmembrane region" description="Helical" evidence="5">
    <location>
        <begin position="188"/>
        <end position="210"/>
    </location>
</feature>
<evidence type="ECO:0000256" key="5">
    <source>
        <dbReference type="SAM" id="Phobius"/>
    </source>
</evidence>
<comment type="caution">
    <text evidence="7">The sequence shown here is derived from an EMBL/GenBank/DDBJ whole genome shotgun (WGS) entry which is preliminary data.</text>
</comment>
<evidence type="ECO:0000313" key="7">
    <source>
        <dbReference type="EMBL" id="KAL1514854.1"/>
    </source>
</evidence>
<dbReference type="PROSITE" id="PS50011">
    <property type="entry name" value="PROTEIN_KINASE_DOM"/>
    <property type="match status" value="1"/>
</dbReference>
<dbReference type="SUPFAM" id="SSF56112">
    <property type="entry name" value="Protein kinase-like (PK-like)"/>
    <property type="match status" value="1"/>
</dbReference>
<dbReference type="InterPro" id="IPR000719">
    <property type="entry name" value="Prot_kinase_dom"/>
</dbReference>
<proteinExistence type="predicted"/>
<accession>A0AB34J8F5</accession>
<feature type="transmembrane region" description="Helical" evidence="5">
    <location>
        <begin position="72"/>
        <end position="93"/>
    </location>
</feature>
<dbReference type="InterPro" id="IPR011009">
    <property type="entry name" value="Kinase-like_dom_sf"/>
</dbReference>
<evidence type="ECO:0000256" key="3">
    <source>
        <dbReference type="PROSITE-ProRule" id="PRU10141"/>
    </source>
</evidence>
<keyword evidence="5" id="KW-0472">Membrane</keyword>
<dbReference type="Gene3D" id="1.10.510.10">
    <property type="entry name" value="Transferase(Phosphotransferase) domain 1"/>
    <property type="match status" value="1"/>
</dbReference>
<dbReference type="GO" id="GO:0005524">
    <property type="term" value="F:ATP binding"/>
    <property type="evidence" value="ECO:0007669"/>
    <property type="project" value="UniProtKB-UniRule"/>
</dbReference>
<keyword evidence="5" id="KW-0812">Transmembrane</keyword>
<dbReference type="InterPro" id="IPR051681">
    <property type="entry name" value="Ser/Thr_Kinases-Pseudokinases"/>
</dbReference>
<dbReference type="PANTHER" id="PTHR44329">
    <property type="entry name" value="SERINE/THREONINE-PROTEIN KINASE TNNI3K-RELATED"/>
    <property type="match status" value="1"/>
</dbReference>
<dbReference type="Gene3D" id="3.30.200.20">
    <property type="entry name" value="Phosphorylase Kinase, domain 1"/>
    <property type="match status" value="1"/>
</dbReference>
<keyword evidence="2 3" id="KW-0067">ATP-binding</keyword>
<reference evidence="7 8" key="1">
    <citation type="journal article" date="2024" name="Science">
        <title>Giant polyketide synthase enzymes in the biosynthesis of giant marine polyether toxins.</title>
        <authorList>
            <person name="Fallon T.R."/>
            <person name="Shende V.V."/>
            <person name="Wierzbicki I.H."/>
            <person name="Pendleton A.L."/>
            <person name="Watervoot N.F."/>
            <person name="Auber R.P."/>
            <person name="Gonzalez D.J."/>
            <person name="Wisecaver J.H."/>
            <person name="Moore B.S."/>
        </authorList>
    </citation>
    <scope>NUCLEOTIDE SEQUENCE [LARGE SCALE GENOMIC DNA]</scope>
    <source>
        <strain evidence="7 8">12B1</strain>
    </source>
</reference>
<evidence type="ECO:0000256" key="1">
    <source>
        <dbReference type="ARBA" id="ARBA00022741"/>
    </source>
</evidence>